<protein>
    <submittedName>
        <fullName evidence="2">HK97 gp10 family phage protein</fullName>
    </submittedName>
</protein>
<organism evidence="2 3">
    <name type="scientific">Anaerosphaera multitolerans</name>
    <dbReference type="NCBI Taxonomy" id="2487351"/>
    <lineage>
        <taxon>Bacteria</taxon>
        <taxon>Bacillati</taxon>
        <taxon>Bacillota</taxon>
        <taxon>Tissierellia</taxon>
        <taxon>Tissierellales</taxon>
        <taxon>Peptoniphilaceae</taxon>
        <taxon>Anaerosphaera</taxon>
    </lineage>
</organism>
<keyword evidence="3" id="KW-1185">Reference proteome</keyword>
<reference evidence="2 3" key="1">
    <citation type="submission" date="2018-11" db="EMBL/GenBank/DDBJ databases">
        <title>Genome sequencing and assembly of Anaerosphaera sp. nov., GS7-6-2.</title>
        <authorList>
            <person name="Rettenmaier R."/>
            <person name="Liebl W."/>
            <person name="Zverlov V."/>
        </authorList>
    </citation>
    <scope>NUCLEOTIDE SEQUENCE [LARGE SCALE GENOMIC DNA]</scope>
    <source>
        <strain evidence="2 3">GS7-6-2</strain>
    </source>
</reference>
<evidence type="ECO:0000313" key="2">
    <source>
        <dbReference type="EMBL" id="RVU55416.1"/>
    </source>
</evidence>
<dbReference type="Pfam" id="PF04883">
    <property type="entry name" value="HK97-gp10_like"/>
    <property type="match status" value="1"/>
</dbReference>
<dbReference type="Proteomes" id="UP000288812">
    <property type="component" value="Unassembled WGS sequence"/>
</dbReference>
<dbReference type="EMBL" id="RLIH01000002">
    <property type="protein sequence ID" value="RVU55416.1"/>
    <property type="molecule type" value="Genomic_DNA"/>
</dbReference>
<accession>A0A437S8J3</accession>
<dbReference type="NCBIfam" id="TIGR01725">
    <property type="entry name" value="phge_HK97_gp10"/>
    <property type="match status" value="1"/>
</dbReference>
<sequence>MAKCEMKMPDEFLDKLSKLGDRFDKAAPKILQSGGKVVLSAMKTNLEGRIGKDTKYPSRSKGDLLRSLGITPALQDRNGEWNIRVGVGDSIDREGVPNALKAQVLEYGKSGQKAKPWMKPARRKARKPAVQAMEETLKKEFDL</sequence>
<dbReference type="AlphaFoldDB" id="A0A437S8J3"/>
<evidence type="ECO:0000313" key="3">
    <source>
        <dbReference type="Proteomes" id="UP000288812"/>
    </source>
</evidence>
<evidence type="ECO:0000256" key="1">
    <source>
        <dbReference type="SAM" id="MobiDB-lite"/>
    </source>
</evidence>
<comment type="caution">
    <text evidence="2">The sequence shown here is derived from an EMBL/GenBank/DDBJ whole genome shotgun (WGS) entry which is preliminary data.</text>
</comment>
<feature type="region of interest" description="Disordered" evidence="1">
    <location>
        <begin position="111"/>
        <end position="133"/>
    </location>
</feature>
<name>A0A437S8J3_9FIRM</name>
<proteinExistence type="predicted"/>
<dbReference type="RefSeq" id="WP_127723080.1">
    <property type="nucleotide sequence ID" value="NZ_RLIH01000002.1"/>
</dbReference>
<dbReference type="InterPro" id="IPR010064">
    <property type="entry name" value="HK97-gp10_tail"/>
</dbReference>
<dbReference type="OrthoDB" id="3078321at2"/>
<gene>
    <name evidence="2" type="ORF">EF514_01415</name>
</gene>